<name>A0ABU4UQG9_9PSEU</name>
<evidence type="ECO:0000256" key="1">
    <source>
        <dbReference type="SAM" id="Phobius"/>
    </source>
</evidence>
<comment type="caution">
    <text evidence="2">The sequence shown here is derived from an EMBL/GenBank/DDBJ whole genome shotgun (WGS) entry which is preliminary data.</text>
</comment>
<proteinExistence type="predicted"/>
<organism evidence="2 3">
    <name type="scientific">Lentzea sokolovensis</name>
    <dbReference type="NCBI Taxonomy" id="3095429"/>
    <lineage>
        <taxon>Bacteria</taxon>
        <taxon>Bacillati</taxon>
        <taxon>Actinomycetota</taxon>
        <taxon>Actinomycetes</taxon>
        <taxon>Pseudonocardiales</taxon>
        <taxon>Pseudonocardiaceae</taxon>
        <taxon>Lentzea</taxon>
    </lineage>
</organism>
<feature type="transmembrane region" description="Helical" evidence="1">
    <location>
        <begin position="265"/>
        <end position="283"/>
    </location>
</feature>
<evidence type="ECO:0000313" key="3">
    <source>
        <dbReference type="Proteomes" id="UP001285352"/>
    </source>
</evidence>
<keyword evidence="1" id="KW-1133">Transmembrane helix</keyword>
<dbReference type="RefSeq" id="WP_319973578.1">
    <property type="nucleotide sequence ID" value="NZ_JAXAVU010000001.1"/>
</dbReference>
<feature type="transmembrane region" description="Helical" evidence="1">
    <location>
        <begin position="151"/>
        <end position="172"/>
    </location>
</feature>
<sequence>MKAPRAVLEGLLAAVLVGAAVLLAVALRDGVTEGRLTLLATPSASDSAQFGEVTSLASPAVVQLVRSPSVLDVAAAAAGTTPDRLSDAIAVELVPASGVARISVRADSAAHASAAVTAVAQAVIEADLLAPAAKFRLLDPRPETTRVTPDWRLATGLALVAAVIAGIAVVALRRLRGNTVRAALSGAGITHPVVVTTGDDPELADRLTALCVAAARPVRVLAVSPSLVERAEALARALPDKASEPADGTAVIAVASDDRARRHDLATALAVLPASSVLVAVVLA</sequence>
<dbReference type="EMBL" id="JAXAVU010000001">
    <property type="protein sequence ID" value="MDX8141274.1"/>
    <property type="molecule type" value="Genomic_DNA"/>
</dbReference>
<evidence type="ECO:0008006" key="4">
    <source>
        <dbReference type="Google" id="ProtNLM"/>
    </source>
</evidence>
<protein>
    <recommendedName>
        <fullName evidence="4">Capsular polysaccharide biosynthesis protein</fullName>
    </recommendedName>
</protein>
<evidence type="ECO:0000313" key="2">
    <source>
        <dbReference type="EMBL" id="MDX8141274.1"/>
    </source>
</evidence>
<reference evidence="2 3" key="1">
    <citation type="submission" date="2023-11" db="EMBL/GenBank/DDBJ databases">
        <title>Lentzea sokolovensis, sp. nov., Lentzea kristufkii, sp. nov., and Lentzea miocenensis, sp. nov., rare actinobacteria from Sokolov Coal Basin, Miocene lacustrine sediment, Czech Republic.</title>
        <authorList>
            <person name="Lara A."/>
            <person name="Kotroba L."/>
            <person name="Nouioui I."/>
            <person name="Neumann-Schaal M."/>
            <person name="Mast Y."/>
            <person name="Chronakova A."/>
        </authorList>
    </citation>
    <scope>NUCLEOTIDE SEQUENCE [LARGE SCALE GENOMIC DNA]</scope>
    <source>
        <strain evidence="2 3">BCCO 10_0061</strain>
    </source>
</reference>
<keyword evidence="3" id="KW-1185">Reference proteome</keyword>
<keyword evidence="1" id="KW-0812">Transmembrane</keyword>
<keyword evidence="1" id="KW-0472">Membrane</keyword>
<accession>A0ABU4UQG9</accession>
<gene>
    <name evidence="2" type="ORF">SK854_04065</name>
</gene>
<dbReference type="Proteomes" id="UP001285352">
    <property type="component" value="Unassembled WGS sequence"/>
</dbReference>